<keyword evidence="11" id="KW-0418">Kinase</keyword>
<dbReference type="Ensembl" id="ENSOMYT00000050214.2">
    <property type="protein sequence ID" value="ENSOMYP00000046154.2"/>
    <property type="gene ID" value="ENSOMYG00000020877.2"/>
</dbReference>
<dbReference type="GO" id="GO:0043235">
    <property type="term" value="C:receptor complex"/>
    <property type="evidence" value="ECO:0007669"/>
    <property type="project" value="TreeGrafter"/>
</dbReference>
<keyword evidence="18" id="KW-0675">Receptor</keyword>
<dbReference type="SUPFAM" id="SSF48726">
    <property type="entry name" value="Immunoglobulin"/>
    <property type="match status" value="2"/>
</dbReference>
<feature type="domain" description="Ig-like" evidence="29">
    <location>
        <begin position="19"/>
        <end position="112"/>
    </location>
</feature>
<keyword evidence="14" id="KW-1133">Transmembrane helix</keyword>
<keyword evidence="31" id="KW-1185">Reference proteome</keyword>
<dbReference type="InterPro" id="IPR017441">
    <property type="entry name" value="Protein_kinase_ATP_BS"/>
</dbReference>
<dbReference type="GO" id="GO:0004714">
    <property type="term" value="F:transmembrane receptor protein tyrosine kinase activity"/>
    <property type="evidence" value="ECO:0007669"/>
    <property type="project" value="UniProtKB-EC"/>
</dbReference>
<evidence type="ECO:0000256" key="21">
    <source>
        <dbReference type="ARBA" id="ARBA00039486"/>
    </source>
</evidence>
<dbReference type="PANTHER" id="PTHR24416">
    <property type="entry name" value="TYROSINE-PROTEIN KINASE RECEPTOR"/>
    <property type="match status" value="1"/>
</dbReference>
<dbReference type="SUPFAM" id="SSF56112">
    <property type="entry name" value="Protein kinase-like (PK-like)"/>
    <property type="match status" value="1"/>
</dbReference>
<evidence type="ECO:0000256" key="6">
    <source>
        <dbReference type="ARBA" id="ARBA00022679"/>
    </source>
</evidence>
<dbReference type="Gene3D" id="1.10.510.10">
    <property type="entry name" value="Transferase(Phosphotransferase) domain 1"/>
    <property type="match status" value="1"/>
</dbReference>
<protein>
    <recommendedName>
        <fullName evidence="21">Tyrosine-protein kinase receptor TYRO3</fullName>
        <ecNumber evidence="3">2.7.10.1</ecNumber>
    </recommendedName>
</protein>
<dbReference type="CDD" id="cd00063">
    <property type="entry name" value="FN3"/>
    <property type="match status" value="1"/>
</dbReference>
<dbReference type="InterPro" id="IPR036116">
    <property type="entry name" value="FN3_sf"/>
</dbReference>
<dbReference type="InterPro" id="IPR011009">
    <property type="entry name" value="Kinase-like_dom_sf"/>
</dbReference>
<evidence type="ECO:0000256" key="9">
    <source>
        <dbReference type="ARBA" id="ARBA00022737"/>
    </source>
</evidence>
<keyword evidence="17" id="KW-1015">Disulfide bond</keyword>
<reference evidence="30" key="1">
    <citation type="submission" date="2020-07" db="EMBL/GenBank/DDBJ databases">
        <title>A long reads based de novo assembly of the rainbow trout Arlee double haploid line genome.</title>
        <authorList>
            <person name="Gao G."/>
            <person name="Palti Y."/>
        </authorList>
    </citation>
    <scope>NUCLEOTIDE SEQUENCE [LARGE SCALE GENOMIC DNA]</scope>
</reference>
<keyword evidence="19" id="KW-0325">Glycoprotein</keyword>
<dbReference type="Pfam" id="PF07679">
    <property type="entry name" value="I-set"/>
    <property type="match status" value="1"/>
</dbReference>
<evidence type="ECO:0000256" key="7">
    <source>
        <dbReference type="ARBA" id="ARBA00022692"/>
    </source>
</evidence>
<keyword evidence="4" id="KW-1003">Cell membrane</keyword>
<evidence type="ECO:0000256" key="3">
    <source>
        <dbReference type="ARBA" id="ARBA00011902"/>
    </source>
</evidence>
<dbReference type="Pfam" id="PF07714">
    <property type="entry name" value="PK_Tyr_Ser-Thr"/>
    <property type="match status" value="1"/>
</dbReference>
<dbReference type="GO" id="GO:0005524">
    <property type="term" value="F:ATP binding"/>
    <property type="evidence" value="ECO:0007669"/>
    <property type="project" value="UniProtKB-UniRule"/>
</dbReference>
<evidence type="ECO:0000256" key="12">
    <source>
        <dbReference type="ARBA" id="ARBA00022840"/>
    </source>
</evidence>
<dbReference type="GO" id="GO:0006909">
    <property type="term" value="P:phagocytosis"/>
    <property type="evidence" value="ECO:0007669"/>
    <property type="project" value="TreeGrafter"/>
</dbReference>
<dbReference type="FunFam" id="2.60.40.10:FF:000484">
    <property type="entry name" value="Tyrosine-protein kinase receptor TYRO3"/>
    <property type="match status" value="1"/>
</dbReference>
<evidence type="ECO:0000256" key="1">
    <source>
        <dbReference type="ARBA" id="ARBA00004251"/>
    </source>
</evidence>
<evidence type="ECO:0000256" key="13">
    <source>
        <dbReference type="ARBA" id="ARBA00022889"/>
    </source>
</evidence>
<evidence type="ECO:0000256" key="14">
    <source>
        <dbReference type="ARBA" id="ARBA00022989"/>
    </source>
</evidence>
<feature type="binding site" evidence="25">
    <location>
        <position position="551"/>
    </location>
    <ligand>
        <name>Mg(2+)</name>
        <dbReference type="ChEBI" id="CHEBI:18420"/>
    </ligand>
</feature>
<dbReference type="PANTHER" id="PTHR24416:SF279">
    <property type="entry name" value="TYROSINE-PROTEIN KINASE RECEPTOR TYRO3"/>
    <property type="match status" value="1"/>
</dbReference>
<evidence type="ECO:0000256" key="22">
    <source>
        <dbReference type="ARBA" id="ARBA00051243"/>
    </source>
</evidence>
<evidence type="ECO:0000256" key="8">
    <source>
        <dbReference type="ARBA" id="ARBA00022729"/>
    </source>
</evidence>
<dbReference type="PIRSF" id="PIRSF000615">
    <property type="entry name" value="TyrPK_CSF1-R"/>
    <property type="match status" value="1"/>
</dbReference>
<feature type="binding site" evidence="25">
    <location>
        <position position="538"/>
    </location>
    <ligand>
        <name>Mg(2+)</name>
        <dbReference type="ChEBI" id="CHEBI:18420"/>
    </ligand>
</feature>
<evidence type="ECO:0000256" key="4">
    <source>
        <dbReference type="ARBA" id="ARBA00022475"/>
    </source>
</evidence>
<dbReference type="InterPro" id="IPR020635">
    <property type="entry name" value="Tyr_kinase_cat_dom"/>
</dbReference>
<name>A0A8C7R506_ONCMY</name>
<dbReference type="InterPro" id="IPR003961">
    <property type="entry name" value="FN3_dom"/>
</dbReference>
<feature type="domain" description="Protein kinase" evidence="28">
    <location>
        <begin position="395"/>
        <end position="667"/>
    </location>
</feature>
<dbReference type="Gene3D" id="2.60.40.10">
    <property type="entry name" value="Immunoglobulins"/>
    <property type="match status" value="3"/>
</dbReference>
<dbReference type="AlphaFoldDB" id="A0A8C7R506"/>
<evidence type="ECO:0000256" key="11">
    <source>
        <dbReference type="ARBA" id="ARBA00022777"/>
    </source>
</evidence>
<dbReference type="InterPro" id="IPR003598">
    <property type="entry name" value="Ig_sub2"/>
</dbReference>
<comment type="catalytic activity">
    <reaction evidence="22">
        <text>L-tyrosyl-[protein] + ATP = O-phospho-L-tyrosyl-[protein] + ADP + H(+)</text>
        <dbReference type="Rhea" id="RHEA:10596"/>
        <dbReference type="Rhea" id="RHEA-COMP:10136"/>
        <dbReference type="Rhea" id="RHEA-COMP:20101"/>
        <dbReference type="ChEBI" id="CHEBI:15378"/>
        <dbReference type="ChEBI" id="CHEBI:30616"/>
        <dbReference type="ChEBI" id="CHEBI:46858"/>
        <dbReference type="ChEBI" id="CHEBI:61978"/>
        <dbReference type="ChEBI" id="CHEBI:456216"/>
        <dbReference type="EC" id="2.7.10.1"/>
    </reaction>
</comment>
<dbReference type="PRINTS" id="PR00109">
    <property type="entry name" value="TYRKINASE"/>
</dbReference>
<organism evidence="30 31">
    <name type="scientific">Oncorhynchus mykiss</name>
    <name type="common">Rainbow trout</name>
    <name type="synonym">Salmo gairdneri</name>
    <dbReference type="NCBI Taxonomy" id="8022"/>
    <lineage>
        <taxon>Eukaryota</taxon>
        <taxon>Metazoa</taxon>
        <taxon>Chordata</taxon>
        <taxon>Craniata</taxon>
        <taxon>Vertebrata</taxon>
        <taxon>Euteleostomi</taxon>
        <taxon>Actinopterygii</taxon>
        <taxon>Neopterygii</taxon>
        <taxon>Teleostei</taxon>
        <taxon>Protacanthopterygii</taxon>
        <taxon>Salmoniformes</taxon>
        <taxon>Salmonidae</taxon>
        <taxon>Salmoninae</taxon>
        <taxon>Oncorhynchus</taxon>
    </lineage>
</organism>
<reference evidence="30" key="2">
    <citation type="submission" date="2025-08" db="UniProtKB">
        <authorList>
            <consortium name="Ensembl"/>
        </authorList>
    </citation>
    <scope>IDENTIFICATION</scope>
</reference>
<dbReference type="GeneTree" id="ENSGT00940000155879"/>
<keyword evidence="16" id="KW-0829">Tyrosine-protein kinase</keyword>
<feature type="domain" description="Ig-like" evidence="29">
    <location>
        <begin position="117"/>
        <end position="192"/>
    </location>
</feature>
<dbReference type="GO" id="GO:0016477">
    <property type="term" value="P:cell migration"/>
    <property type="evidence" value="ECO:0007669"/>
    <property type="project" value="TreeGrafter"/>
</dbReference>
<feature type="signal peptide" evidence="27">
    <location>
        <begin position="1"/>
        <end position="17"/>
    </location>
</feature>
<dbReference type="PROSITE" id="PS50011">
    <property type="entry name" value="PROTEIN_KINASE_DOM"/>
    <property type="match status" value="1"/>
</dbReference>
<keyword evidence="15" id="KW-0472">Membrane</keyword>
<keyword evidence="5" id="KW-0597">Phosphoprotein</keyword>
<dbReference type="InterPro" id="IPR001245">
    <property type="entry name" value="Ser-Thr/Tyr_kinase_cat_dom"/>
</dbReference>
<dbReference type="InterPro" id="IPR013783">
    <property type="entry name" value="Ig-like_fold"/>
</dbReference>
<dbReference type="FunFam" id="1.10.510.10:FF:000089">
    <property type="entry name" value="Tyrosine-protein kinase receptor TYRO3"/>
    <property type="match status" value="1"/>
</dbReference>
<dbReference type="SMART" id="SM00219">
    <property type="entry name" value="TyrKc"/>
    <property type="match status" value="1"/>
</dbReference>
<evidence type="ECO:0000256" key="2">
    <source>
        <dbReference type="ARBA" id="ARBA00006692"/>
    </source>
</evidence>
<dbReference type="InterPro" id="IPR000719">
    <property type="entry name" value="Prot_kinase_dom"/>
</dbReference>
<proteinExistence type="inferred from homology"/>
<dbReference type="GO" id="GO:0007399">
    <property type="term" value="P:nervous system development"/>
    <property type="evidence" value="ECO:0007669"/>
    <property type="project" value="TreeGrafter"/>
</dbReference>
<reference evidence="30" key="3">
    <citation type="submission" date="2025-09" db="UniProtKB">
        <authorList>
            <consortium name="Ensembl"/>
        </authorList>
    </citation>
    <scope>IDENTIFICATION</scope>
</reference>
<evidence type="ECO:0000256" key="20">
    <source>
        <dbReference type="ARBA" id="ARBA00023319"/>
    </source>
</evidence>
<evidence type="ECO:0000256" key="23">
    <source>
        <dbReference type="PIRSR" id="PIRSR000615-1"/>
    </source>
</evidence>
<comment type="subcellular location">
    <subcellularLocation>
        <location evidence="1">Cell membrane</location>
        <topology evidence="1">Single-pass type I membrane protein</topology>
    </subcellularLocation>
</comment>
<evidence type="ECO:0000256" key="10">
    <source>
        <dbReference type="ARBA" id="ARBA00022741"/>
    </source>
</evidence>
<sequence>MTIYLWIILFLAQSSRAIPGLRFTKNPTNLTVTQGNKVRLGCTIEGLSEPEIVWMKDGEKLYSTDQMYIPLEQHHWETFHSVKSVQQQDTGKYWCEVEFRGSTISSEPAWITVEGVPHFTLEPQDVATIPGMPFNLTCTAVGPPGPVEVLWWLGGVQEGDFTSSPSVLHVNGVNNSIKFYCEAKNARGISVSRTGTVHIKGETFMNNQCCHKLKEFRGSFMSKNSGRKVEVRDQRVKVPPFQQILNGLSCYSNYSVRVCCDNEVGTSPFSGWLDFQTLEAGVHPVTRIDDDISGQYVLIEHTLTYVLIVVFQEALLFKENMAHLSGGGRFFNATFQVSACTVAGCGPWSQPVLVMPWTWVVNNQLYLCLPSVDSLGINDDLKAKLQDVLIPERLLTLGHILGKGEFGSVREAFLKMEDSTVQQKVAVKVLKTDINSSCDIEQCLKEAAYMKDFHHPNVIQLIGVSLHRRPQQRLPIPMVILPFMKHGDLHTFLLMSRLGDEPFTVSLQMLIQFMLDIARGMEYLSNRSIIHRDLAARNCMLSENLTVCVADFGLSKKIYSGDYYRQGSVSKLPVKWIALESLADNVYTTQSDVWAFGVTMWEIMARGQTPYPGVENSEIYEYLIKGERLKQPPDCQDDMYEIMHSCWSPVPKCRPSFQHLIDQLEGLWASLSSGPSFMKEALLYVNLESDEGAPGALGPGEGPSWSAMPWQCVGMEEDEKDWLMVSSGAALAIGGDYRYIIGPNCNCTEEESGRQGDSMDTLQQEVRDEEYEDTIINV</sequence>
<feature type="chain" id="PRO_5035460706" description="Tyrosine-protein kinase receptor TYRO3" evidence="27">
    <location>
        <begin position="18"/>
        <end position="778"/>
    </location>
</feature>
<keyword evidence="10 24" id="KW-0547">Nucleotide-binding</keyword>
<dbReference type="Proteomes" id="UP000694395">
    <property type="component" value="Chromosome 25"/>
</dbReference>
<evidence type="ECO:0000256" key="19">
    <source>
        <dbReference type="ARBA" id="ARBA00023180"/>
    </source>
</evidence>
<dbReference type="SUPFAM" id="SSF49265">
    <property type="entry name" value="Fibronectin type III"/>
    <property type="match status" value="1"/>
</dbReference>
<keyword evidence="9" id="KW-0677">Repeat</keyword>
<feature type="active site" description="Proton acceptor" evidence="23">
    <location>
        <position position="533"/>
    </location>
</feature>
<evidence type="ECO:0000256" key="25">
    <source>
        <dbReference type="PIRSR" id="PIRSR000615-3"/>
    </source>
</evidence>
<keyword evidence="25" id="KW-0479">Metal-binding</keyword>
<keyword evidence="13" id="KW-0130">Cell adhesion</keyword>
<dbReference type="GO" id="GO:0005886">
    <property type="term" value="C:plasma membrane"/>
    <property type="evidence" value="ECO:0007669"/>
    <property type="project" value="UniProtKB-SubCell"/>
</dbReference>
<evidence type="ECO:0000256" key="16">
    <source>
        <dbReference type="ARBA" id="ARBA00023137"/>
    </source>
</evidence>
<feature type="binding site" evidence="26">
    <location>
        <position position="428"/>
    </location>
    <ligand>
        <name>ATP</name>
        <dbReference type="ChEBI" id="CHEBI:30616"/>
    </ligand>
</feature>
<dbReference type="GO" id="GO:0007169">
    <property type="term" value="P:cell surface receptor protein tyrosine kinase signaling pathway"/>
    <property type="evidence" value="ECO:0007669"/>
    <property type="project" value="TreeGrafter"/>
</dbReference>
<dbReference type="InterPro" id="IPR036179">
    <property type="entry name" value="Ig-like_dom_sf"/>
</dbReference>
<dbReference type="FunFam" id="3.30.200.20:FF:000111">
    <property type="entry name" value="Tyrosine-protein kinase receptor TYRO3"/>
    <property type="match status" value="1"/>
</dbReference>
<dbReference type="GO" id="GO:0007155">
    <property type="term" value="P:cell adhesion"/>
    <property type="evidence" value="ECO:0007669"/>
    <property type="project" value="UniProtKB-KW"/>
</dbReference>
<evidence type="ECO:0000256" key="26">
    <source>
        <dbReference type="PROSITE-ProRule" id="PRU10141"/>
    </source>
</evidence>
<comment type="similarity">
    <text evidence="2">Belongs to the protein kinase superfamily. CAMK Ser/Thr protein kinase family.</text>
</comment>
<dbReference type="PROSITE" id="PS50835">
    <property type="entry name" value="IG_LIKE"/>
    <property type="match status" value="2"/>
</dbReference>
<evidence type="ECO:0000256" key="5">
    <source>
        <dbReference type="ARBA" id="ARBA00022553"/>
    </source>
</evidence>
<keyword evidence="25" id="KW-0460">Magnesium</keyword>
<dbReference type="InterPro" id="IPR008266">
    <property type="entry name" value="Tyr_kinase_AS"/>
</dbReference>
<keyword evidence="20" id="KW-0393">Immunoglobulin domain</keyword>
<keyword evidence="8 27" id="KW-0732">Signal</keyword>
<evidence type="ECO:0000256" key="17">
    <source>
        <dbReference type="ARBA" id="ARBA00023157"/>
    </source>
</evidence>
<dbReference type="SMART" id="SM00409">
    <property type="entry name" value="IG"/>
    <property type="match status" value="2"/>
</dbReference>
<evidence type="ECO:0000313" key="31">
    <source>
        <dbReference type="Proteomes" id="UP000694395"/>
    </source>
</evidence>
<keyword evidence="12 24" id="KW-0067">ATP-binding</keyword>
<keyword evidence="6" id="KW-0808">Transferase</keyword>
<evidence type="ECO:0000259" key="29">
    <source>
        <dbReference type="PROSITE" id="PS50835"/>
    </source>
</evidence>
<dbReference type="GO" id="GO:0046872">
    <property type="term" value="F:metal ion binding"/>
    <property type="evidence" value="ECO:0007669"/>
    <property type="project" value="UniProtKB-KW"/>
</dbReference>
<dbReference type="PROSITE" id="PS00109">
    <property type="entry name" value="PROTEIN_KINASE_TYR"/>
    <property type="match status" value="1"/>
</dbReference>
<evidence type="ECO:0000313" key="30">
    <source>
        <dbReference type="Ensembl" id="ENSOMYP00000046154.2"/>
    </source>
</evidence>
<dbReference type="PROSITE" id="PS00107">
    <property type="entry name" value="PROTEIN_KINASE_ATP"/>
    <property type="match status" value="1"/>
</dbReference>
<dbReference type="InterPro" id="IPR013098">
    <property type="entry name" value="Ig_I-set"/>
</dbReference>
<dbReference type="SMART" id="SM00408">
    <property type="entry name" value="IGc2"/>
    <property type="match status" value="1"/>
</dbReference>
<dbReference type="InterPro" id="IPR050122">
    <property type="entry name" value="RTK"/>
</dbReference>
<evidence type="ECO:0000256" key="18">
    <source>
        <dbReference type="ARBA" id="ARBA00023170"/>
    </source>
</evidence>
<keyword evidence="7" id="KW-0812">Transmembrane</keyword>
<evidence type="ECO:0000256" key="15">
    <source>
        <dbReference type="ARBA" id="ARBA00023136"/>
    </source>
</evidence>
<dbReference type="FunFam" id="2.60.40.10:FF:000296">
    <property type="entry name" value="Tyrosine-protein kinase receptor TYRO3"/>
    <property type="match status" value="1"/>
</dbReference>
<dbReference type="InterPro" id="IPR003599">
    <property type="entry name" value="Ig_sub"/>
</dbReference>
<evidence type="ECO:0000256" key="24">
    <source>
        <dbReference type="PIRSR" id="PIRSR000615-2"/>
    </source>
</evidence>
<evidence type="ECO:0000259" key="28">
    <source>
        <dbReference type="PROSITE" id="PS50011"/>
    </source>
</evidence>
<feature type="binding site" evidence="24">
    <location>
        <position position="537"/>
    </location>
    <ligand>
        <name>ATP</name>
        <dbReference type="ChEBI" id="CHEBI:30616"/>
    </ligand>
</feature>
<dbReference type="Gene3D" id="3.30.200.20">
    <property type="entry name" value="Phosphorylase Kinase, domain 1"/>
    <property type="match status" value="1"/>
</dbReference>
<dbReference type="InterPro" id="IPR007110">
    <property type="entry name" value="Ig-like_dom"/>
</dbReference>
<evidence type="ECO:0000256" key="27">
    <source>
        <dbReference type="SAM" id="SignalP"/>
    </source>
</evidence>
<accession>A0A8C7R506</accession>
<dbReference type="EC" id="2.7.10.1" evidence="3"/>